<feature type="compositionally biased region" description="Pro residues" evidence="1">
    <location>
        <begin position="168"/>
        <end position="184"/>
    </location>
</feature>
<gene>
    <name evidence="2" type="ORF">BG015_008869</name>
</gene>
<dbReference type="EMBL" id="JAAAUQ010000541">
    <property type="protein sequence ID" value="KAF9149340.1"/>
    <property type="molecule type" value="Genomic_DNA"/>
</dbReference>
<reference evidence="2" key="1">
    <citation type="journal article" date="2020" name="Fungal Divers.">
        <title>Resolving the Mortierellaceae phylogeny through synthesis of multi-gene phylogenetics and phylogenomics.</title>
        <authorList>
            <person name="Vandepol N."/>
            <person name="Liber J."/>
            <person name="Desiro A."/>
            <person name="Na H."/>
            <person name="Kennedy M."/>
            <person name="Barry K."/>
            <person name="Grigoriev I.V."/>
            <person name="Miller A.N."/>
            <person name="O'Donnell K."/>
            <person name="Stajich J.E."/>
            <person name="Bonito G."/>
        </authorList>
    </citation>
    <scope>NUCLEOTIDE SEQUENCE</scope>
    <source>
        <strain evidence="2">NRRL 6426</strain>
    </source>
</reference>
<dbReference type="Proteomes" id="UP000748756">
    <property type="component" value="Unassembled WGS sequence"/>
</dbReference>
<sequence length="701" mass="79900">MDEYQTFQCGSSIQRLAVRWDTTRQYHYSRLKDVQEVFPHAVRFRRRGIIIFYIEDENEEYIEPRRIMHYPGDVIEVVTNDSSDFTLLTPPTVHVQGKGASNHGAAATVPGTTRSRPDNSSPLMNKTHGLTSPPLLNDQPVFSSPSPSSLPAPSPAVLSQTRTTQRPLSPPPQHYSPASSPSPEPDFEFVDEATPVTNSFAKKVFVSNNLRQLVEKSNGTYDEEAQKITLSLVSSSDSRQFFEKLVKDAKKTKELDVTLDYNFNAADSENLVNRVYKTDVAFLRLDLKGTWEEQPEQIRKGDNPKYYKLHTLLWNKKLKGLILENATYFGLRTNFPPINMLYSNLRLLHFLIKIESSSESQLCALLIACPNLYDLRLGNFQTPGETHLKMELVIGKLKKLRTLHIYNTTYSSIISAKDKANPRWKTIPQSDKPIKNIVRTGCGVNQPQLQEVIGRSAGIIEVLMLQYPKIPSEPLELRPSASIGQPYFKLTHLDLQVVLSTKSLSRLRQTLPQLSLTHLGVNSHSKELLQYVKFETLKSISLTDLSEADLRRFRSESLMNFKSWKLKTIRLHNIHNIQALRILLSRPMRRIFLSQPSLESLRMTLGNLDFSELEVLSIRSFEYDWVTEAILANKAAKFNNRMKVELCVPAREAMSDIYDENVRPLVGSKLRLARGRVEILSVFLQQERYIQAILPAYSLAK</sequence>
<accession>A0A9P5VA69</accession>
<evidence type="ECO:0000313" key="3">
    <source>
        <dbReference type="Proteomes" id="UP000748756"/>
    </source>
</evidence>
<organism evidence="2 3">
    <name type="scientific">Linnemannia schmuckeri</name>
    <dbReference type="NCBI Taxonomy" id="64567"/>
    <lineage>
        <taxon>Eukaryota</taxon>
        <taxon>Fungi</taxon>
        <taxon>Fungi incertae sedis</taxon>
        <taxon>Mucoromycota</taxon>
        <taxon>Mortierellomycotina</taxon>
        <taxon>Mortierellomycetes</taxon>
        <taxon>Mortierellales</taxon>
        <taxon>Mortierellaceae</taxon>
        <taxon>Linnemannia</taxon>
    </lineage>
</organism>
<evidence type="ECO:0000313" key="2">
    <source>
        <dbReference type="EMBL" id="KAF9149340.1"/>
    </source>
</evidence>
<protein>
    <submittedName>
        <fullName evidence="2">Uncharacterized protein</fullName>
    </submittedName>
</protein>
<name>A0A9P5VA69_9FUNG</name>
<dbReference type="AlphaFoldDB" id="A0A9P5VA69"/>
<evidence type="ECO:0000256" key="1">
    <source>
        <dbReference type="SAM" id="MobiDB-lite"/>
    </source>
</evidence>
<proteinExistence type="predicted"/>
<feature type="region of interest" description="Disordered" evidence="1">
    <location>
        <begin position="89"/>
        <end position="189"/>
    </location>
</feature>
<keyword evidence="3" id="KW-1185">Reference proteome</keyword>
<dbReference type="OrthoDB" id="2418214at2759"/>
<feature type="compositionally biased region" description="Polar residues" evidence="1">
    <location>
        <begin position="110"/>
        <end position="130"/>
    </location>
</feature>
<comment type="caution">
    <text evidence="2">The sequence shown here is derived from an EMBL/GenBank/DDBJ whole genome shotgun (WGS) entry which is preliminary data.</text>
</comment>